<name>A0A834ZP05_TETSI</name>
<comment type="caution">
    <text evidence="3">The sequence shown here is derived from an EMBL/GenBank/DDBJ whole genome shotgun (WGS) entry which is preliminary data.</text>
</comment>
<evidence type="ECO:0000256" key="1">
    <source>
        <dbReference type="SAM" id="Phobius"/>
    </source>
</evidence>
<keyword evidence="1" id="KW-1133">Transmembrane helix</keyword>
<dbReference type="PANTHER" id="PTHR24177:SF292">
    <property type="entry name" value="ANKYRIN REPEAT FAMILY PROTEIN-RELATED"/>
    <property type="match status" value="1"/>
</dbReference>
<dbReference type="SUPFAM" id="SSF48403">
    <property type="entry name" value="Ankyrin repeat"/>
    <property type="match status" value="2"/>
</dbReference>
<protein>
    <recommendedName>
        <fullName evidence="2">PGG domain-containing protein</fullName>
    </recommendedName>
</protein>
<dbReference type="InterPro" id="IPR036770">
    <property type="entry name" value="Ankyrin_rpt-contain_sf"/>
</dbReference>
<dbReference type="Gene3D" id="1.25.40.20">
    <property type="entry name" value="Ankyrin repeat-containing domain"/>
    <property type="match status" value="2"/>
</dbReference>
<dbReference type="FunFam" id="1.25.40.20:FF:000412">
    <property type="entry name" value="Ankyrin repeat-containing protein ITN1 isoform C"/>
    <property type="match status" value="1"/>
</dbReference>
<dbReference type="PANTHER" id="PTHR24177">
    <property type="entry name" value="CASKIN"/>
    <property type="match status" value="1"/>
</dbReference>
<feature type="transmembrane region" description="Helical" evidence="1">
    <location>
        <begin position="507"/>
        <end position="527"/>
    </location>
</feature>
<dbReference type="GO" id="GO:0016020">
    <property type="term" value="C:membrane"/>
    <property type="evidence" value="ECO:0007669"/>
    <property type="project" value="TreeGrafter"/>
</dbReference>
<dbReference type="SMART" id="SM00248">
    <property type="entry name" value="ANK"/>
    <property type="match status" value="5"/>
</dbReference>
<organism evidence="3 4">
    <name type="scientific">Tetracentron sinense</name>
    <name type="common">Spur-leaf</name>
    <dbReference type="NCBI Taxonomy" id="13715"/>
    <lineage>
        <taxon>Eukaryota</taxon>
        <taxon>Viridiplantae</taxon>
        <taxon>Streptophyta</taxon>
        <taxon>Embryophyta</taxon>
        <taxon>Tracheophyta</taxon>
        <taxon>Spermatophyta</taxon>
        <taxon>Magnoliopsida</taxon>
        <taxon>Trochodendrales</taxon>
        <taxon>Trochodendraceae</taxon>
        <taxon>Tetracentron</taxon>
    </lineage>
</organism>
<keyword evidence="1" id="KW-0472">Membrane</keyword>
<keyword evidence="1" id="KW-0812">Transmembrane</keyword>
<dbReference type="AlphaFoldDB" id="A0A834ZP05"/>
<feature type="transmembrane region" description="Helical" evidence="1">
    <location>
        <begin position="573"/>
        <end position="596"/>
    </location>
</feature>
<dbReference type="InterPro" id="IPR002110">
    <property type="entry name" value="Ankyrin_rpt"/>
</dbReference>
<evidence type="ECO:0000313" key="4">
    <source>
        <dbReference type="Proteomes" id="UP000655225"/>
    </source>
</evidence>
<proteinExistence type="predicted"/>
<dbReference type="OrthoDB" id="1921232at2759"/>
<evidence type="ECO:0000313" key="3">
    <source>
        <dbReference type="EMBL" id="KAF8408608.1"/>
    </source>
</evidence>
<accession>A0A834ZP05</accession>
<dbReference type="InterPro" id="IPR026961">
    <property type="entry name" value="PGG_dom"/>
</dbReference>
<dbReference type="OMA" id="FEDKMMG"/>
<dbReference type="Pfam" id="PF13962">
    <property type="entry name" value="PGG"/>
    <property type="match status" value="1"/>
</dbReference>
<reference evidence="3 4" key="1">
    <citation type="submission" date="2020-04" db="EMBL/GenBank/DDBJ databases">
        <title>Plant Genome Project.</title>
        <authorList>
            <person name="Zhang R.-G."/>
        </authorList>
    </citation>
    <scope>NUCLEOTIDE SEQUENCE [LARGE SCALE GENOMIC DNA]</scope>
    <source>
        <strain evidence="3">YNK0</strain>
        <tissue evidence="3">Leaf</tissue>
    </source>
</reference>
<feature type="domain" description="PGG" evidence="2">
    <location>
        <begin position="497"/>
        <end position="596"/>
    </location>
</feature>
<dbReference type="EMBL" id="JABCRI010000003">
    <property type="protein sequence ID" value="KAF8408608.1"/>
    <property type="molecule type" value="Genomic_DNA"/>
</dbReference>
<dbReference type="Pfam" id="PF12796">
    <property type="entry name" value="Ank_2"/>
    <property type="match status" value="1"/>
</dbReference>
<gene>
    <name evidence="3" type="ORF">HHK36_004671</name>
</gene>
<keyword evidence="4" id="KW-1185">Reference proteome</keyword>
<sequence length="651" mass="73341">MMQSTIQLSPIQSPDLRIPIFEDPINEFPNLFYESLLPGDGVQEDFPLVHNGFSTGAPPNPFPIIRNKTTVALDLTEYVPLYRAALKGDWKMAKEFLNSHPGGVHAKITRGRETALHIAAGATHTLFVEELVKLMKTEDLALQNKYKNTALCFAAASGIVRIAEVMVEKNEHLLIMRGSSGLLPLCVAALLGHRDMVHYLYSVTKDENLTTHDRIGLLVATISTNLFDVALQILHHHPELATVRDGNGETALHVLARKPWVFASGNQLTFLERSIYQCGYSHFSAIYFGIHVELPNESKFSFKSPGYQTHMITKGFRIIHEKKLLHVQAHELVKLLWQQVLLLDDSQIGDLLREPSRPLFAATEYGIVELVTELIRSYPDLIWKVDNQHRSIFHIAVAHRQQKIFNLIFEIGALKYLITSYKDDNNNNILHLAGKMAPSNQLNTVSSAALQMQRELLWFKEVEKIVQPLYREMRNSEGRTPRMLFTQEHKGLVKEGEKWMKSTATSCMLVATLITTVMFAAIFTTPVGYSFMPFIVSDALALFSSVTSISNFLSILTSRYAEEDFLEALPKRLIIGLATLFFSIVNMLIAFGATFLIMFGRYLAWILIPVTLITCSLPALFVISQLPLLADMIHSTYGSGILNRTSKHMLF</sequence>
<dbReference type="Proteomes" id="UP000655225">
    <property type="component" value="Unassembled WGS sequence"/>
</dbReference>
<feature type="transmembrane region" description="Helical" evidence="1">
    <location>
        <begin position="539"/>
        <end position="561"/>
    </location>
</feature>
<feature type="transmembrane region" description="Helical" evidence="1">
    <location>
        <begin position="602"/>
        <end position="623"/>
    </location>
</feature>
<evidence type="ECO:0000259" key="2">
    <source>
        <dbReference type="Pfam" id="PF13962"/>
    </source>
</evidence>